<accession>A0A1J5PS36</accession>
<sequence>MDTTDWDKYGTGNYEKCADCMVHSGYEASAVAETVRKPWRAAAQAIRGIRTEGAFAPEISLEKQRPAEYVFSRHVETALKRIKAQKKPAAEVADAAD</sequence>
<dbReference type="InterPro" id="IPR022563">
    <property type="entry name" value="DUF3463"/>
</dbReference>
<proteinExistence type="predicted"/>
<reference evidence="2" key="1">
    <citation type="submission" date="2016-10" db="EMBL/GenBank/DDBJ databases">
        <title>Sequence of Gallionella enrichment culture.</title>
        <authorList>
            <person name="Poehlein A."/>
            <person name="Muehling M."/>
            <person name="Daniel R."/>
        </authorList>
    </citation>
    <scope>NUCLEOTIDE SEQUENCE</scope>
</reference>
<dbReference type="EMBL" id="MLJW01002681">
    <property type="protein sequence ID" value="OIQ73946.1"/>
    <property type="molecule type" value="Genomic_DNA"/>
</dbReference>
<feature type="domain" description="DUF3463" evidence="1">
    <location>
        <begin position="1"/>
        <end position="41"/>
    </location>
</feature>
<gene>
    <name evidence="2" type="ORF">GALL_444150</name>
</gene>
<organism evidence="2">
    <name type="scientific">mine drainage metagenome</name>
    <dbReference type="NCBI Taxonomy" id="410659"/>
    <lineage>
        <taxon>unclassified sequences</taxon>
        <taxon>metagenomes</taxon>
        <taxon>ecological metagenomes</taxon>
    </lineage>
</organism>
<evidence type="ECO:0000313" key="2">
    <source>
        <dbReference type="EMBL" id="OIQ73946.1"/>
    </source>
</evidence>
<evidence type="ECO:0000259" key="1">
    <source>
        <dbReference type="Pfam" id="PF11946"/>
    </source>
</evidence>
<protein>
    <recommendedName>
        <fullName evidence="1">DUF3463 domain-containing protein</fullName>
    </recommendedName>
</protein>
<dbReference type="Pfam" id="PF11946">
    <property type="entry name" value="DUF3463"/>
    <property type="match status" value="1"/>
</dbReference>
<dbReference type="AlphaFoldDB" id="A0A1J5PS36"/>
<name>A0A1J5PS36_9ZZZZ</name>
<comment type="caution">
    <text evidence="2">The sequence shown here is derived from an EMBL/GenBank/DDBJ whole genome shotgun (WGS) entry which is preliminary data.</text>
</comment>